<evidence type="ECO:0000256" key="1">
    <source>
        <dbReference type="SAM" id="MobiDB-lite"/>
    </source>
</evidence>
<feature type="compositionally biased region" description="Polar residues" evidence="1">
    <location>
        <begin position="1"/>
        <end position="16"/>
    </location>
</feature>
<keyword evidence="2" id="KW-1133">Transmembrane helix</keyword>
<proteinExistence type="predicted"/>
<protein>
    <submittedName>
        <fullName evidence="3">Uncharacterized protein</fullName>
    </submittedName>
</protein>
<dbReference type="Proteomes" id="UP000479710">
    <property type="component" value="Unassembled WGS sequence"/>
</dbReference>
<feature type="region of interest" description="Disordered" evidence="1">
    <location>
        <begin position="1"/>
        <end position="25"/>
    </location>
</feature>
<evidence type="ECO:0000313" key="3">
    <source>
        <dbReference type="EMBL" id="KAF0924616.1"/>
    </source>
</evidence>
<keyword evidence="2" id="KW-0472">Membrane</keyword>
<evidence type="ECO:0000313" key="4">
    <source>
        <dbReference type="Proteomes" id="UP000479710"/>
    </source>
</evidence>
<dbReference type="EMBL" id="SPHZ02000003">
    <property type="protein sequence ID" value="KAF0924616.1"/>
    <property type="molecule type" value="Genomic_DNA"/>
</dbReference>
<reference evidence="3 4" key="1">
    <citation type="submission" date="2019-11" db="EMBL/GenBank/DDBJ databases">
        <title>Whole genome sequence of Oryza granulata.</title>
        <authorList>
            <person name="Li W."/>
        </authorList>
    </citation>
    <scope>NUCLEOTIDE SEQUENCE [LARGE SCALE GENOMIC DNA]</scope>
    <source>
        <strain evidence="4">cv. Menghai</strain>
        <tissue evidence="3">Leaf</tissue>
    </source>
</reference>
<gene>
    <name evidence="3" type="ORF">E2562_010221</name>
</gene>
<dbReference type="AlphaFoldDB" id="A0A6G1EJ46"/>
<feature type="transmembrane region" description="Helical" evidence="2">
    <location>
        <begin position="74"/>
        <end position="91"/>
    </location>
</feature>
<name>A0A6G1EJ46_9ORYZ</name>
<organism evidence="3 4">
    <name type="scientific">Oryza meyeriana var. granulata</name>
    <dbReference type="NCBI Taxonomy" id="110450"/>
    <lineage>
        <taxon>Eukaryota</taxon>
        <taxon>Viridiplantae</taxon>
        <taxon>Streptophyta</taxon>
        <taxon>Embryophyta</taxon>
        <taxon>Tracheophyta</taxon>
        <taxon>Spermatophyta</taxon>
        <taxon>Magnoliopsida</taxon>
        <taxon>Liliopsida</taxon>
        <taxon>Poales</taxon>
        <taxon>Poaceae</taxon>
        <taxon>BOP clade</taxon>
        <taxon>Oryzoideae</taxon>
        <taxon>Oryzeae</taxon>
        <taxon>Oryzinae</taxon>
        <taxon>Oryza</taxon>
        <taxon>Oryza meyeriana</taxon>
    </lineage>
</organism>
<accession>A0A6G1EJ46</accession>
<sequence length="104" mass="10417">MENSSPQPPTDSSVNGASPPPVPSLQDTAANLVAALATAYAAAAAGKNDDLLAALAKAHVAQVAITQRSKHVRLASMVMAVTSLVLMAVAAPREVMAKAEADAA</sequence>
<keyword evidence="2" id="KW-0812">Transmembrane</keyword>
<keyword evidence="4" id="KW-1185">Reference proteome</keyword>
<comment type="caution">
    <text evidence="3">The sequence shown here is derived from an EMBL/GenBank/DDBJ whole genome shotgun (WGS) entry which is preliminary data.</text>
</comment>
<evidence type="ECO:0000256" key="2">
    <source>
        <dbReference type="SAM" id="Phobius"/>
    </source>
</evidence>